<protein>
    <recommendedName>
        <fullName evidence="7">Major facilitator superfamily (MFS) profile domain-containing protein</fullName>
    </recommendedName>
</protein>
<dbReference type="InterPro" id="IPR036259">
    <property type="entry name" value="MFS_trans_sf"/>
</dbReference>
<keyword evidence="5 6" id="KW-0472">Membrane</keyword>
<organism evidence="8 9">
    <name type="scientific">Pyrocoelia pectoralis</name>
    <dbReference type="NCBI Taxonomy" id="417401"/>
    <lineage>
        <taxon>Eukaryota</taxon>
        <taxon>Metazoa</taxon>
        <taxon>Ecdysozoa</taxon>
        <taxon>Arthropoda</taxon>
        <taxon>Hexapoda</taxon>
        <taxon>Insecta</taxon>
        <taxon>Pterygota</taxon>
        <taxon>Neoptera</taxon>
        <taxon>Endopterygota</taxon>
        <taxon>Coleoptera</taxon>
        <taxon>Polyphaga</taxon>
        <taxon>Elateriformia</taxon>
        <taxon>Elateroidea</taxon>
        <taxon>Lampyridae</taxon>
        <taxon>Lampyrinae</taxon>
        <taxon>Pyrocoelia</taxon>
    </lineage>
</organism>
<evidence type="ECO:0000256" key="1">
    <source>
        <dbReference type="ARBA" id="ARBA00004141"/>
    </source>
</evidence>
<feature type="transmembrane region" description="Helical" evidence="6">
    <location>
        <begin position="250"/>
        <end position="272"/>
    </location>
</feature>
<dbReference type="InterPro" id="IPR011701">
    <property type="entry name" value="MFS"/>
</dbReference>
<dbReference type="AlphaFoldDB" id="A0AAN7VLQ4"/>
<evidence type="ECO:0000256" key="5">
    <source>
        <dbReference type="ARBA" id="ARBA00023136"/>
    </source>
</evidence>
<evidence type="ECO:0000256" key="6">
    <source>
        <dbReference type="SAM" id="Phobius"/>
    </source>
</evidence>
<dbReference type="Pfam" id="PF07690">
    <property type="entry name" value="MFS_1"/>
    <property type="match status" value="1"/>
</dbReference>
<dbReference type="InterPro" id="IPR020846">
    <property type="entry name" value="MFS_dom"/>
</dbReference>
<evidence type="ECO:0000313" key="8">
    <source>
        <dbReference type="EMBL" id="KAK5649995.1"/>
    </source>
</evidence>
<keyword evidence="2" id="KW-0813">Transport</keyword>
<dbReference type="GO" id="GO:0022857">
    <property type="term" value="F:transmembrane transporter activity"/>
    <property type="evidence" value="ECO:0007669"/>
    <property type="project" value="InterPro"/>
</dbReference>
<feature type="transmembrane region" description="Helical" evidence="6">
    <location>
        <begin position="38"/>
        <end position="61"/>
    </location>
</feature>
<dbReference type="PROSITE" id="PS50850">
    <property type="entry name" value="MFS"/>
    <property type="match status" value="1"/>
</dbReference>
<reference evidence="8 9" key="1">
    <citation type="journal article" date="2024" name="Insects">
        <title>An Improved Chromosome-Level Genome Assembly of the Firefly Pyrocoelia pectoralis.</title>
        <authorList>
            <person name="Fu X."/>
            <person name="Meyer-Rochow V.B."/>
            <person name="Ballantyne L."/>
            <person name="Zhu X."/>
        </authorList>
    </citation>
    <scope>NUCLEOTIDE SEQUENCE [LARGE SCALE GENOMIC DNA]</scope>
    <source>
        <strain evidence="8">XCY_ONT2</strain>
    </source>
</reference>
<dbReference type="InterPro" id="IPR001958">
    <property type="entry name" value="Tet-R_TetA/multi-R_MdtG-like"/>
</dbReference>
<feature type="transmembrane region" description="Helical" evidence="6">
    <location>
        <begin position="73"/>
        <end position="96"/>
    </location>
</feature>
<evidence type="ECO:0000256" key="3">
    <source>
        <dbReference type="ARBA" id="ARBA00022692"/>
    </source>
</evidence>
<feature type="transmembrane region" description="Helical" evidence="6">
    <location>
        <begin position="211"/>
        <end position="230"/>
    </location>
</feature>
<dbReference type="SUPFAM" id="SSF103473">
    <property type="entry name" value="MFS general substrate transporter"/>
    <property type="match status" value="1"/>
</dbReference>
<sequence length="402" mass="43794">MEKVLAKLSLISLLNLIATLALLLVITPHLRSLGGSHFVIGLTNAIFAGFQVLGGPIAGSWSDLRGRKVVWTITYLIATACCVMMGLTLSIPLIFLTKTLLGAFEHTQILSKAMVGDIVQKDKLTEAYGTMGAITSLGVIIGPILGGHLVERENGFLYVCMFTSLLHLSNIGIIQTLEEKPTKTSTFNLQSLKREVKKIFSDLGSINWKEFWQLFFLRFVVSFAITVVFANQIPYIQTVHGLSQKAVGYYVAYFGILGTISVILIGWIKKVFYSNKENETSSKLQLHLFIMYTLGLLGMYAAPTFEGLLVATLPIAFSSSGLMIITMEAIVEKSTDSDRGVLTGASESVMGIGRCFAPLVSGIIADILHERLVIVAPIIASISGVILCLKLTGRHSRLDKTE</sequence>
<comment type="caution">
    <text evidence="8">The sequence shown here is derived from an EMBL/GenBank/DDBJ whole genome shotgun (WGS) entry which is preliminary data.</text>
</comment>
<dbReference type="PANTHER" id="PTHR23504:SF14">
    <property type="entry name" value="MAJOR FACILITATOR SUPERFAMILY DOMAIN-CONTAINING PROTEIN 9"/>
    <property type="match status" value="1"/>
</dbReference>
<dbReference type="PANTHER" id="PTHR23504">
    <property type="entry name" value="MAJOR FACILITATOR SUPERFAMILY DOMAIN-CONTAINING PROTEIN 10"/>
    <property type="match status" value="1"/>
</dbReference>
<gene>
    <name evidence="8" type="ORF">RI129_001024</name>
</gene>
<evidence type="ECO:0000259" key="7">
    <source>
        <dbReference type="PROSITE" id="PS50850"/>
    </source>
</evidence>
<feature type="transmembrane region" description="Helical" evidence="6">
    <location>
        <begin position="128"/>
        <end position="150"/>
    </location>
</feature>
<dbReference type="Gene3D" id="1.20.1250.20">
    <property type="entry name" value="MFS general substrate transporter like domains"/>
    <property type="match status" value="1"/>
</dbReference>
<feature type="transmembrane region" description="Helical" evidence="6">
    <location>
        <begin position="6"/>
        <end position="26"/>
    </location>
</feature>
<feature type="transmembrane region" description="Helical" evidence="6">
    <location>
        <begin position="284"/>
        <end position="302"/>
    </location>
</feature>
<feature type="transmembrane region" description="Helical" evidence="6">
    <location>
        <begin position="374"/>
        <end position="392"/>
    </location>
</feature>
<dbReference type="GO" id="GO:0016020">
    <property type="term" value="C:membrane"/>
    <property type="evidence" value="ECO:0007669"/>
    <property type="project" value="UniProtKB-SubCell"/>
</dbReference>
<accession>A0AAN7VLQ4</accession>
<dbReference type="EMBL" id="JAVRBK010000001">
    <property type="protein sequence ID" value="KAK5649995.1"/>
    <property type="molecule type" value="Genomic_DNA"/>
</dbReference>
<keyword evidence="9" id="KW-1185">Reference proteome</keyword>
<keyword evidence="3 6" id="KW-0812">Transmembrane</keyword>
<name>A0AAN7VLQ4_9COLE</name>
<feature type="domain" description="Major facilitator superfamily (MFS) profile" evidence="7">
    <location>
        <begin position="4"/>
        <end position="395"/>
    </location>
</feature>
<comment type="subcellular location">
    <subcellularLocation>
        <location evidence="1">Membrane</location>
        <topology evidence="1">Multi-pass membrane protein</topology>
    </subcellularLocation>
</comment>
<evidence type="ECO:0000313" key="9">
    <source>
        <dbReference type="Proteomes" id="UP001329430"/>
    </source>
</evidence>
<keyword evidence="4 6" id="KW-1133">Transmembrane helix</keyword>
<evidence type="ECO:0000256" key="4">
    <source>
        <dbReference type="ARBA" id="ARBA00022989"/>
    </source>
</evidence>
<dbReference type="PRINTS" id="PR01035">
    <property type="entry name" value="TCRTETA"/>
</dbReference>
<dbReference type="Proteomes" id="UP001329430">
    <property type="component" value="Chromosome 1"/>
</dbReference>
<proteinExistence type="predicted"/>
<evidence type="ECO:0000256" key="2">
    <source>
        <dbReference type="ARBA" id="ARBA00022448"/>
    </source>
</evidence>